<feature type="transmembrane region" description="Helical" evidence="1">
    <location>
        <begin position="39"/>
        <end position="60"/>
    </location>
</feature>
<feature type="domain" description="PXA" evidence="2">
    <location>
        <begin position="90"/>
        <end position="254"/>
    </location>
</feature>
<dbReference type="AlphaFoldDB" id="A0A653CFT9"/>
<evidence type="ECO:0000313" key="3">
    <source>
        <dbReference type="EMBL" id="VEN46619.1"/>
    </source>
</evidence>
<accession>A0A653CFT9</accession>
<dbReference type="Proteomes" id="UP000410492">
    <property type="component" value="Unassembled WGS sequence"/>
</dbReference>
<sequence length="353" mass="40696">MSLVTKVLLSWKILLLGFILLFSVSIINSQFPIVPVSSLTFIVSTILVWFTSVCITFICLHKLLQRNEPIEVVLCPKSIKKTKGQVKPDPDNIKALCEDIDKYFIEKWYQYITKDESFSNESKVLLLEVINRLLEVQLSVDNKALLHGILNIYLRHLKEFRRSLRRQQKYNGSIEELYRYSHVCSTNNRSKDYFLHQLANNVLHHFINSELWNSLPCQVLVSILARKLLAYILKVASNPEVLNYIILRSIASRDIKEKYDLDNYVRIQIINVDKGRNEPGEDTKGVDSNRETHDNVDGEVTVTSASGDEVLTEKGEKIESECIREHKGAVPKISLGIRRRRRMAIKKVTTLNL</sequence>
<evidence type="ECO:0000256" key="1">
    <source>
        <dbReference type="SAM" id="Phobius"/>
    </source>
</evidence>
<evidence type="ECO:0000313" key="4">
    <source>
        <dbReference type="Proteomes" id="UP000410492"/>
    </source>
</evidence>
<dbReference type="EMBL" id="CAACVG010007688">
    <property type="protein sequence ID" value="VEN46619.1"/>
    <property type="molecule type" value="Genomic_DNA"/>
</dbReference>
<reference evidence="3 4" key="1">
    <citation type="submission" date="2019-01" db="EMBL/GenBank/DDBJ databases">
        <authorList>
            <person name="Sayadi A."/>
        </authorList>
    </citation>
    <scope>NUCLEOTIDE SEQUENCE [LARGE SCALE GENOMIC DNA]</scope>
</reference>
<evidence type="ECO:0000259" key="2">
    <source>
        <dbReference type="PROSITE" id="PS51207"/>
    </source>
</evidence>
<dbReference type="PANTHER" id="PTHR22775">
    <property type="entry name" value="SORTING NEXIN"/>
    <property type="match status" value="1"/>
</dbReference>
<dbReference type="InterPro" id="IPR003114">
    <property type="entry name" value="Phox_assoc"/>
</dbReference>
<keyword evidence="1" id="KW-0812">Transmembrane</keyword>
<dbReference type="PANTHER" id="PTHR22775:SF48">
    <property type="entry name" value="SORTING NEXIN-25"/>
    <property type="match status" value="1"/>
</dbReference>
<dbReference type="PROSITE" id="PS51207">
    <property type="entry name" value="PXA"/>
    <property type="match status" value="1"/>
</dbReference>
<dbReference type="GO" id="GO:0035091">
    <property type="term" value="F:phosphatidylinositol binding"/>
    <property type="evidence" value="ECO:0007669"/>
    <property type="project" value="TreeGrafter"/>
</dbReference>
<keyword evidence="1" id="KW-0472">Membrane</keyword>
<gene>
    <name evidence="3" type="ORF">CALMAC_LOCUS8652</name>
</gene>
<keyword evidence="4" id="KW-1185">Reference proteome</keyword>
<proteinExistence type="predicted"/>
<protein>
    <recommendedName>
        <fullName evidence="2">PXA domain-containing protein</fullName>
    </recommendedName>
</protein>
<dbReference type="OrthoDB" id="5582218at2759"/>
<dbReference type="Pfam" id="PF02194">
    <property type="entry name" value="PXA"/>
    <property type="match status" value="1"/>
</dbReference>
<organism evidence="3 4">
    <name type="scientific">Callosobruchus maculatus</name>
    <name type="common">Southern cowpea weevil</name>
    <name type="synonym">Pulse bruchid</name>
    <dbReference type="NCBI Taxonomy" id="64391"/>
    <lineage>
        <taxon>Eukaryota</taxon>
        <taxon>Metazoa</taxon>
        <taxon>Ecdysozoa</taxon>
        <taxon>Arthropoda</taxon>
        <taxon>Hexapoda</taxon>
        <taxon>Insecta</taxon>
        <taxon>Pterygota</taxon>
        <taxon>Neoptera</taxon>
        <taxon>Endopterygota</taxon>
        <taxon>Coleoptera</taxon>
        <taxon>Polyphaga</taxon>
        <taxon>Cucujiformia</taxon>
        <taxon>Chrysomeloidea</taxon>
        <taxon>Chrysomelidae</taxon>
        <taxon>Bruchinae</taxon>
        <taxon>Bruchini</taxon>
        <taxon>Callosobruchus</taxon>
    </lineage>
</organism>
<keyword evidence="1" id="KW-1133">Transmembrane helix</keyword>
<name>A0A653CFT9_CALMS</name>